<protein>
    <submittedName>
        <fullName evidence="1">ArpU family transcriptional regulator</fullName>
    </submittedName>
</protein>
<reference evidence="1 2" key="1">
    <citation type="submission" date="2015-05" db="EMBL/GenBank/DDBJ databases">
        <title>Whole genome sequence and identification of bacterial endophytes from Costus igneus.</title>
        <authorList>
            <person name="Lee Y.P."/>
            <person name="Gan H.M."/>
            <person name="Eng W."/>
            <person name="Wheatley M.S."/>
            <person name="Caraballo A."/>
            <person name="Polter S."/>
            <person name="Savka M.A."/>
            <person name="Hudson A.O."/>
        </authorList>
    </citation>
    <scope>NUCLEOTIDE SEQUENCE [LARGE SCALE GENOMIC DNA]</scope>
    <source>
        <strain evidence="1 2">RIT379</strain>
    </source>
</reference>
<dbReference type="OrthoDB" id="2475064at2"/>
<gene>
    <name evidence="1" type="ORF">ABW02_06910</name>
</gene>
<dbReference type="EMBL" id="LDPH01000004">
    <property type="protein sequence ID" value="KLV27243.1"/>
    <property type="molecule type" value="Genomic_DNA"/>
</dbReference>
<dbReference type="InterPro" id="IPR006524">
    <property type="entry name" value="ArpU-like"/>
</dbReference>
<dbReference type="PATRIC" id="fig|1397.4.peg.4060"/>
<dbReference type="Proteomes" id="UP000036045">
    <property type="component" value="Unassembled WGS sequence"/>
</dbReference>
<organism evidence="1 2">
    <name type="scientific">Niallia circulans</name>
    <name type="common">Bacillus circulans</name>
    <dbReference type="NCBI Taxonomy" id="1397"/>
    <lineage>
        <taxon>Bacteria</taxon>
        <taxon>Bacillati</taxon>
        <taxon>Bacillota</taxon>
        <taxon>Bacilli</taxon>
        <taxon>Bacillales</taxon>
        <taxon>Bacillaceae</taxon>
        <taxon>Niallia</taxon>
    </lineage>
</organism>
<name>A0A0J1IMV4_NIACI</name>
<evidence type="ECO:0000313" key="1">
    <source>
        <dbReference type="EMBL" id="KLV27243.1"/>
    </source>
</evidence>
<dbReference type="RefSeq" id="WP_047941222.1">
    <property type="nucleotide sequence ID" value="NZ_LDPH01000004.1"/>
</dbReference>
<proteinExistence type="predicted"/>
<keyword evidence="2" id="KW-1185">Reference proteome</keyword>
<evidence type="ECO:0000313" key="2">
    <source>
        <dbReference type="Proteomes" id="UP000036045"/>
    </source>
</evidence>
<comment type="caution">
    <text evidence="1">The sequence shown here is derived from an EMBL/GenBank/DDBJ whole genome shotgun (WGS) entry which is preliminary data.</text>
</comment>
<dbReference type="AlphaFoldDB" id="A0A0J1IMV4"/>
<dbReference type="NCBIfam" id="TIGR01637">
    <property type="entry name" value="phage_arpU"/>
    <property type="match status" value="1"/>
</dbReference>
<sequence>MGQLSFFEPINDKELRNILIKELKHYKALKVKLENQKENKDGGIVDLFPTLRNTDKISEYKVKQIERALYSLDALERKIIELKYLTTEEVNDIEIYLTLGIKKGKYYLKKRTALYNLATALGII</sequence>
<accession>A0A0J1IMV4</accession>